<dbReference type="AlphaFoldDB" id="A0AA38TPQ2"/>
<dbReference type="PANTHER" id="PTHR31614">
    <property type="entry name" value="PROTEIN DOWNSTREAM OF FLC-RELATED"/>
    <property type="match status" value="1"/>
</dbReference>
<feature type="chain" id="PRO_5041308590" evidence="3">
    <location>
        <begin position="21"/>
        <end position="162"/>
    </location>
</feature>
<accession>A0AA38TPQ2</accession>
<sequence length="162" mass="17926">MAPKLLLFLALSLLPLLSTADVVESTGNPFRLKGRVYCDTCRCGFETSVTKYLAGAKVRVECRDRKSLNLRYTMEAVTDASGTYEMEVKTDHGDQKCECTLVSSPDPECAKPNIGRDRATVILTRNNGMRYDARYANAMGFMKTTALAGCPELIRSYFAEDA</sequence>
<feature type="signal peptide" evidence="3">
    <location>
        <begin position="1"/>
        <end position="20"/>
    </location>
</feature>
<dbReference type="Proteomes" id="UP001172457">
    <property type="component" value="Chromosome 1"/>
</dbReference>
<dbReference type="InterPro" id="IPR006041">
    <property type="entry name" value="Pollen_Ole_e1_allergen"/>
</dbReference>
<keyword evidence="5" id="KW-1185">Reference proteome</keyword>
<gene>
    <name evidence="4" type="ORF">OSB04_000761</name>
</gene>
<evidence type="ECO:0000256" key="3">
    <source>
        <dbReference type="SAM" id="SignalP"/>
    </source>
</evidence>
<organism evidence="4 5">
    <name type="scientific">Centaurea solstitialis</name>
    <name type="common">yellow star-thistle</name>
    <dbReference type="NCBI Taxonomy" id="347529"/>
    <lineage>
        <taxon>Eukaryota</taxon>
        <taxon>Viridiplantae</taxon>
        <taxon>Streptophyta</taxon>
        <taxon>Embryophyta</taxon>
        <taxon>Tracheophyta</taxon>
        <taxon>Spermatophyta</taxon>
        <taxon>Magnoliopsida</taxon>
        <taxon>eudicotyledons</taxon>
        <taxon>Gunneridae</taxon>
        <taxon>Pentapetalae</taxon>
        <taxon>asterids</taxon>
        <taxon>campanulids</taxon>
        <taxon>Asterales</taxon>
        <taxon>Asteraceae</taxon>
        <taxon>Carduoideae</taxon>
        <taxon>Cardueae</taxon>
        <taxon>Centaureinae</taxon>
        <taxon>Centaurea</taxon>
    </lineage>
</organism>
<evidence type="ECO:0000256" key="2">
    <source>
        <dbReference type="ARBA" id="ARBA00023157"/>
    </source>
</evidence>
<dbReference type="Pfam" id="PF01190">
    <property type="entry name" value="Pollen_Ole_e_1"/>
    <property type="match status" value="1"/>
</dbReference>
<dbReference type="PANTHER" id="PTHR31614:SF5">
    <property type="entry name" value="ALLERGEN-LIKE PROTEIN BRSN20"/>
    <property type="match status" value="1"/>
</dbReference>
<evidence type="ECO:0000313" key="4">
    <source>
        <dbReference type="EMBL" id="KAJ9564795.1"/>
    </source>
</evidence>
<reference evidence="4" key="1">
    <citation type="submission" date="2023-03" db="EMBL/GenBank/DDBJ databases">
        <title>Chromosome-scale reference genome and RAD-based genetic map of yellow starthistle (Centaurea solstitialis) reveal putative structural variation and QTLs associated with invader traits.</title>
        <authorList>
            <person name="Reatini B."/>
            <person name="Cang F.A."/>
            <person name="Jiang Q."/>
            <person name="Mckibben M.T.W."/>
            <person name="Barker M.S."/>
            <person name="Rieseberg L.H."/>
            <person name="Dlugosch K.M."/>
        </authorList>
    </citation>
    <scope>NUCLEOTIDE SEQUENCE</scope>
    <source>
        <strain evidence="4">CAN-66</strain>
        <tissue evidence="4">Leaf</tissue>
    </source>
</reference>
<proteinExistence type="inferred from homology"/>
<name>A0AA38TPQ2_9ASTR</name>
<keyword evidence="3" id="KW-0732">Signal</keyword>
<keyword evidence="2" id="KW-1015">Disulfide bond</keyword>
<protein>
    <submittedName>
        <fullName evidence="4">Uncharacterized protein</fullName>
    </submittedName>
</protein>
<evidence type="ECO:0000256" key="1">
    <source>
        <dbReference type="ARBA" id="ARBA00010049"/>
    </source>
</evidence>
<evidence type="ECO:0000313" key="5">
    <source>
        <dbReference type="Proteomes" id="UP001172457"/>
    </source>
</evidence>
<comment type="caution">
    <text evidence="4">The sequence shown here is derived from an EMBL/GenBank/DDBJ whole genome shotgun (WGS) entry which is preliminary data.</text>
</comment>
<comment type="similarity">
    <text evidence="1">Belongs to the Ole e I family.</text>
</comment>
<dbReference type="EMBL" id="JARYMX010000001">
    <property type="protein sequence ID" value="KAJ9564795.1"/>
    <property type="molecule type" value="Genomic_DNA"/>
</dbReference>